<sequence>KGLVVRVALAAVLSPSSTCRQRESLSIVEAEVSTRLGGIGRLIWF</sequence>
<dbReference type="EMBL" id="LAZR01014715">
    <property type="protein sequence ID" value="KKM16250.1"/>
    <property type="molecule type" value="Genomic_DNA"/>
</dbReference>
<proteinExistence type="predicted"/>
<comment type="caution">
    <text evidence="1">The sequence shown here is derived from an EMBL/GenBank/DDBJ whole genome shotgun (WGS) entry which is preliminary data.</text>
</comment>
<feature type="non-terminal residue" evidence="1">
    <location>
        <position position="1"/>
    </location>
</feature>
<protein>
    <submittedName>
        <fullName evidence="1">Uncharacterized protein</fullName>
    </submittedName>
</protein>
<dbReference type="AlphaFoldDB" id="A0A0F9KLU5"/>
<accession>A0A0F9KLU5</accession>
<organism evidence="1">
    <name type="scientific">marine sediment metagenome</name>
    <dbReference type="NCBI Taxonomy" id="412755"/>
    <lineage>
        <taxon>unclassified sequences</taxon>
        <taxon>metagenomes</taxon>
        <taxon>ecological metagenomes</taxon>
    </lineage>
</organism>
<gene>
    <name evidence="1" type="ORF">LCGC14_1687780</name>
</gene>
<reference evidence="1" key="1">
    <citation type="journal article" date="2015" name="Nature">
        <title>Complex archaea that bridge the gap between prokaryotes and eukaryotes.</title>
        <authorList>
            <person name="Spang A."/>
            <person name="Saw J.H."/>
            <person name="Jorgensen S.L."/>
            <person name="Zaremba-Niedzwiedzka K."/>
            <person name="Martijn J."/>
            <person name="Lind A.E."/>
            <person name="van Eijk R."/>
            <person name="Schleper C."/>
            <person name="Guy L."/>
            <person name="Ettema T.J."/>
        </authorList>
    </citation>
    <scope>NUCLEOTIDE SEQUENCE</scope>
</reference>
<evidence type="ECO:0000313" key="1">
    <source>
        <dbReference type="EMBL" id="KKM16250.1"/>
    </source>
</evidence>
<name>A0A0F9KLU5_9ZZZZ</name>